<gene>
    <name evidence="1" type="ORF">FZEAL_915</name>
</gene>
<evidence type="ECO:0000313" key="2">
    <source>
        <dbReference type="Proteomes" id="UP000635477"/>
    </source>
</evidence>
<dbReference type="OrthoDB" id="10250282at2759"/>
<name>A0A8H4UUI1_9HYPO</name>
<comment type="caution">
    <text evidence="1">The sequence shown here is derived from an EMBL/GenBank/DDBJ whole genome shotgun (WGS) entry which is preliminary data.</text>
</comment>
<sequence>MSPIRSFIHSLSLALPLDLSNFKCCPEGPVLPRPTAISDSPVFKEAAANLTQTLDAAVSVSTTSGWLVDNVSFSMIVISASQDKSGVPIWEYHHLASANDKGTKYLNRDSQYLIGSVSKVITEYVLLKSDVDSDSPVTKFLPRLNDSESLVPWGEVSLRMLVSYLGGTPANWVIPPSDSSWGADYKENIPAGGLVSSLSDLSKFSNALLSRSINLTSTEIDAWLKLAAFAGNAYTMTGMPWEILHPVNSPPEHPHSITIYRKSGGARSCCSQLSFVEDYGIAVFILTAGPVEAAPILTDACFRLL</sequence>
<dbReference type="AlphaFoldDB" id="A0A8H4UUI1"/>
<dbReference type="InterPro" id="IPR051478">
    <property type="entry name" value="Beta-lactamase-like_AB/R"/>
</dbReference>
<protein>
    <recommendedName>
        <fullName evidence="3">Beta-lactamase-related domain-containing protein</fullName>
    </recommendedName>
</protein>
<dbReference type="Gene3D" id="3.40.710.10">
    <property type="entry name" value="DD-peptidase/beta-lactamase superfamily"/>
    <property type="match status" value="2"/>
</dbReference>
<dbReference type="SUPFAM" id="SSF56601">
    <property type="entry name" value="beta-lactamase/transpeptidase-like"/>
    <property type="match status" value="1"/>
</dbReference>
<dbReference type="PANTHER" id="PTHR22935:SF95">
    <property type="entry name" value="BETA-LACTAMASE-LIKE 1-RELATED"/>
    <property type="match status" value="1"/>
</dbReference>
<keyword evidence="2" id="KW-1185">Reference proteome</keyword>
<dbReference type="Proteomes" id="UP000635477">
    <property type="component" value="Unassembled WGS sequence"/>
</dbReference>
<accession>A0A8H4UUI1</accession>
<dbReference type="PANTHER" id="PTHR22935">
    <property type="entry name" value="PENICILLIN-BINDING PROTEIN"/>
    <property type="match status" value="1"/>
</dbReference>
<proteinExistence type="predicted"/>
<dbReference type="EMBL" id="JABEYC010000052">
    <property type="protein sequence ID" value="KAF4983699.1"/>
    <property type="molecule type" value="Genomic_DNA"/>
</dbReference>
<reference evidence="1" key="1">
    <citation type="journal article" date="2020" name="BMC Genomics">
        <title>Correction to: Identification and distribution of gene clusters required for synthesis of sphingolipid metabolism inhibitors in diverse species of the filamentous fungus Fusarium.</title>
        <authorList>
            <person name="Kim H.S."/>
            <person name="Lohmar J.M."/>
            <person name="Busman M."/>
            <person name="Brown D.W."/>
            <person name="Naumann T.A."/>
            <person name="Divon H.H."/>
            <person name="Lysoe E."/>
            <person name="Uhlig S."/>
            <person name="Proctor R.H."/>
        </authorList>
    </citation>
    <scope>NUCLEOTIDE SEQUENCE</scope>
    <source>
        <strain evidence="1">NRRL 22465</strain>
    </source>
</reference>
<organism evidence="1 2">
    <name type="scientific">Fusarium zealandicum</name>
    <dbReference type="NCBI Taxonomy" id="1053134"/>
    <lineage>
        <taxon>Eukaryota</taxon>
        <taxon>Fungi</taxon>
        <taxon>Dikarya</taxon>
        <taxon>Ascomycota</taxon>
        <taxon>Pezizomycotina</taxon>
        <taxon>Sordariomycetes</taxon>
        <taxon>Hypocreomycetidae</taxon>
        <taxon>Hypocreales</taxon>
        <taxon>Nectriaceae</taxon>
        <taxon>Fusarium</taxon>
        <taxon>Fusarium staphyleae species complex</taxon>
    </lineage>
</organism>
<evidence type="ECO:0008006" key="3">
    <source>
        <dbReference type="Google" id="ProtNLM"/>
    </source>
</evidence>
<evidence type="ECO:0000313" key="1">
    <source>
        <dbReference type="EMBL" id="KAF4983699.1"/>
    </source>
</evidence>
<dbReference type="InterPro" id="IPR012338">
    <property type="entry name" value="Beta-lactam/transpept-like"/>
</dbReference>
<reference evidence="1" key="2">
    <citation type="submission" date="2020-05" db="EMBL/GenBank/DDBJ databases">
        <authorList>
            <person name="Kim H.-S."/>
            <person name="Proctor R.H."/>
            <person name="Brown D.W."/>
        </authorList>
    </citation>
    <scope>NUCLEOTIDE SEQUENCE</scope>
    <source>
        <strain evidence="1">NRRL 22465</strain>
    </source>
</reference>